<evidence type="ECO:0000313" key="1">
    <source>
        <dbReference type="EMBL" id="CAI9122346.1"/>
    </source>
</evidence>
<evidence type="ECO:0000313" key="2">
    <source>
        <dbReference type="Proteomes" id="UP001176960"/>
    </source>
</evidence>
<reference evidence="1" key="1">
    <citation type="submission" date="2023-03" db="EMBL/GenBank/DDBJ databases">
        <authorList>
            <person name="Cleenwerck I."/>
        </authorList>
    </citation>
    <scope>NUCLEOTIDE SEQUENCE</scope>
    <source>
        <strain evidence="1">LMG 32879</strain>
    </source>
</reference>
<protein>
    <submittedName>
        <fullName evidence="1">Uncharacterized protein</fullName>
    </submittedName>
</protein>
<keyword evidence="2" id="KW-1185">Reference proteome</keyword>
<dbReference type="RefSeq" id="WP_289843968.1">
    <property type="nucleotide sequence ID" value="NZ_CATKSH010000050.1"/>
</dbReference>
<gene>
    <name evidence="1" type="ORF">LMG32879_003207</name>
</gene>
<dbReference type="Proteomes" id="UP001176960">
    <property type="component" value="Unassembled WGS sequence"/>
</dbReference>
<organism evidence="1 2">
    <name type="scientific">Brytella acorum</name>
    <dbReference type="NCBI Taxonomy" id="2959299"/>
    <lineage>
        <taxon>Bacteria</taxon>
        <taxon>Pseudomonadati</taxon>
        <taxon>Pseudomonadota</taxon>
        <taxon>Alphaproteobacteria</taxon>
        <taxon>Acetobacterales</taxon>
        <taxon>Acetobacteraceae</taxon>
        <taxon>Brytella</taxon>
    </lineage>
</organism>
<sequence>MLFHRPFSISHALIDHLYDVNLVLTGVILPTLRSAREQPEAAPDRSRIDGAVIVTALLVSALDQVMSDLDRTETRSPGSMSG</sequence>
<name>A0AA35VFP9_9PROT</name>
<accession>A0AA35VFP9</accession>
<dbReference type="AlphaFoldDB" id="A0AA35VFP9"/>
<proteinExistence type="predicted"/>
<comment type="caution">
    <text evidence="1">The sequence shown here is derived from an EMBL/GenBank/DDBJ whole genome shotgun (WGS) entry which is preliminary data.</text>
</comment>
<dbReference type="EMBL" id="CATKSH010000050">
    <property type="protein sequence ID" value="CAI9122346.1"/>
    <property type="molecule type" value="Genomic_DNA"/>
</dbReference>